<sequence>MPRDRVHGARGSVNEASVSFFVTSPTAVVGGTKRSSDAAGFPRPGAERGRGGKRSKGGDETTPGGARVDDEGAGRRVAVIPKPRVGVLGCLTNAKANTAEAVRKTIPAPKAIPTPKAIAVNTVLAPAVEESER</sequence>
<protein>
    <submittedName>
        <fullName evidence="2">Unnamed product</fullName>
    </submittedName>
</protein>
<reference evidence="3" key="3">
    <citation type="submission" date="2017-04" db="EMBL/GenBank/DDBJ databases">
        <title>Population genomics of picophytoplankton unveils novel chromosome hypervariability.</title>
        <authorList>
            <consortium name="DOE Joint Genome Institute"/>
            <person name="Blanc-Mathieu R."/>
            <person name="Krasovec M."/>
            <person name="Hebrard M."/>
            <person name="Yau S."/>
            <person name="Desgranges E."/>
            <person name="Martin J."/>
            <person name="Schackwitz W."/>
            <person name="Kuo A."/>
            <person name="Salin G."/>
            <person name="Donnadieu C."/>
            <person name="Desdevises Y."/>
            <person name="Sanchez-Ferandin S."/>
            <person name="Moreau H."/>
            <person name="Rivals E."/>
            <person name="Grigoriev I.V."/>
            <person name="Grimsley N."/>
            <person name="Eyre-Walker A."/>
            <person name="Piganeau G."/>
        </authorList>
    </citation>
    <scope>NUCLEOTIDE SEQUENCE [LARGE SCALE GENOMIC DNA]</scope>
    <source>
        <strain evidence="3">RCC 1115</strain>
    </source>
</reference>
<dbReference type="Proteomes" id="UP000195557">
    <property type="component" value="Unassembled WGS sequence"/>
</dbReference>
<evidence type="ECO:0000256" key="1">
    <source>
        <dbReference type="SAM" id="MobiDB-lite"/>
    </source>
</evidence>
<dbReference type="InParanoid" id="A0A090N4Q6"/>
<reference evidence="2" key="2">
    <citation type="journal article" date="2014" name="BMC Genomics">
        <title>An improved genome of the model marine alga Ostreococcus tauri unfolds by assessing Illumina de novo assemblies.</title>
        <authorList>
            <person name="Blanc-Mathieu R."/>
            <person name="Verhelst B."/>
            <person name="Derelle E."/>
            <person name="Rombauts S."/>
            <person name="Bouget F.Y."/>
            <person name="Carre I."/>
            <person name="Chateau A."/>
            <person name="Eyre-Walker A."/>
            <person name="Grimsley N."/>
            <person name="Moreau H."/>
            <person name="Piegu B."/>
            <person name="Rivals E."/>
            <person name="Schackwitz W."/>
            <person name="Van de Peer Y."/>
            <person name="Piganeau G."/>
        </authorList>
    </citation>
    <scope>NUCLEOTIDE SEQUENCE</scope>
    <source>
        <strain evidence="2">RCC4221</strain>
    </source>
</reference>
<evidence type="ECO:0000313" key="2">
    <source>
        <dbReference type="EMBL" id="CEG01125.1"/>
    </source>
</evidence>
<accession>A0A1Y5I4V5</accession>
<dbReference type="EMBL" id="KZ155839">
    <property type="protein sequence ID" value="OUS42202.1"/>
    <property type="molecule type" value="Genomic_DNA"/>
</dbReference>
<proteinExistence type="predicted"/>
<dbReference type="AlphaFoldDB" id="A0A090N4Q6"/>
<accession>A0A454Y3K3</accession>
<evidence type="ECO:0000313" key="3">
    <source>
        <dbReference type="EMBL" id="OUS42202.1"/>
    </source>
</evidence>
<name>A0A090N4Q6_OSTTA</name>
<dbReference type="Proteomes" id="UP000009170">
    <property type="component" value="Unassembled WGS sequence"/>
</dbReference>
<organism evidence="2 4">
    <name type="scientific">Ostreococcus tauri</name>
    <name type="common">Marine green alga</name>
    <dbReference type="NCBI Taxonomy" id="70448"/>
    <lineage>
        <taxon>Eukaryota</taxon>
        <taxon>Viridiplantae</taxon>
        <taxon>Chlorophyta</taxon>
        <taxon>Mamiellophyceae</taxon>
        <taxon>Mamiellales</taxon>
        <taxon>Bathycoccaceae</taxon>
        <taxon>Ostreococcus</taxon>
    </lineage>
</organism>
<dbReference type="EMBL" id="CAID01000002">
    <property type="protein sequence ID" value="CEG01125.1"/>
    <property type="molecule type" value="Genomic_DNA"/>
</dbReference>
<keyword evidence="4" id="KW-1185">Reference proteome</keyword>
<evidence type="ECO:0000313" key="4">
    <source>
        <dbReference type="Proteomes" id="UP000009170"/>
    </source>
</evidence>
<accession>A0A090N4Q6</accession>
<feature type="region of interest" description="Disordered" evidence="1">
    <location>
        <begin position="24"/>
        <end position="75"/>
    </location>
</feature>
<gene>
    <name evidence="3" type="ORF">BE221DRAFT_209551</name>
    <name evidence="2" type="ORF">OT_ostta02g03530</name>
</gene>
<reference evidence="2 4" key="1">
    <citation type="journal article" date="2006" name="Proc. Natl. Acad. Sci. U.S.A.">
        <title>Genome analysis of the smallest free-living eukaryote Ostreococcus tauri unveils many unique features.</title>
        <authorList>
            <person name="Derelle E."/>
            <person name="Ferraz C."/>
            <person name="Rombauts S."/>
            <person name="Rouze P."/>
            <person name="Worden A.Z."/>
            <person name="Robbens S."/>
            <person name="Partensky F."/>
            <person name="Degroeve S."/>
            <person name="Echeynie S."/>
            <person name="Cooke R."/>
            <person name="Saeys Y."/>
            <person name="Wuyts J."/>
            <person name="Jabbari K."/>
            <person name="Bowler C."/>
            <person name="Panaud O."/>
            <person name="Piegu B."/>
            <person name="Ball S.G."/>
            <person name="Ral J.-P."/>
            <person name="Bouget F.-Y."/>
            <person name="Piganeau G."/>
            <person name="De Baets B."/>
            <person name="Picard A."/>
            <person name="Delseny M."/>
            <person name="Demaille J."/>
            <person name="Van de Peer Y."/>
            <person name="Moreau H."/>
        </authorList>
    </citation>
    <scope>NUCLEOTIDE SEQUENCE [LARGE SCALE GENOMIC DNA]</scope>
    <source>
        <strain evidence="2 4">OTTH0595</strain>
    </source>
</reference>